<evidence type="ECO:0000313" key="3">
    <source>
        <dbReference type="Proteomes" id="UP001464891"/>
    </source>
</evidence>
<dbReference type="EMBL" id="JAMPKM010000001">
    <property type="protein sequence ID" value="MEP0815486.1"/>
    <property type="molecule type" value="Genomic_DNA"/>
</dbReference>
<sequence>MQENVVELIRELMKTQQMSIRKISARIAKEHGGSALGYTQQINRILNDSDYDPNFSTVQKVLSALNCSFWQLTTSQTNFDFKAIEGRLDHLDTELADLKLTVDQLRGSVEGLVQELRLSQPEVKRPSASIHSSS</sequence>
<keyword evidence="1" id="KW-0175">Coiled coil</keyword>
<proteinExistence type="predicted"/>
<dbReference type="Proteomes" id="UP001464891">
    <property type="component" value="Unassembled WGS sequence"/>
</dbReference>
<accession>A0ABV0J128</accession>
<dbReference type="Gene3D" id="1.10.260.40">
    <property type="entry name" value="lambda repressor-like DNA-binding domains"/>
    <property type="match status" value="1"/>
</dbReference>
<dbReference type="RefSeq" id="WP_190431040.1">
    <property type="nucleotide sequence ID" value="NZ_JAMPKM010000001.1"/>
</dbReference>
<protein>
    <submittedName>
        <fullName evidence="2">Helix-turn-helix transcriptional regulator</fullName>
    </submittedName>
</protein>
<name>A0ABV0J128_9CYAN</name>
<dbReference type="InterPro" id="IPR010982">
    <property type="entry name" value="Lambda_DNA-bd_dom_sf"/>
</dbReference>
<gene>
    <name evidence="2" type="ORF">NC998_00075</name>
</gene>
<comment type="caution">
    <text evidence="2">The sequence shown here is derived from an EMBL/GenBank/DDBJ whole genome shotgun (WGS) entry which is preliminary data.</text>
</comment>
<evidence type="ECO:0000256" key="1">
    <source>
        <dbReference type="SAM" id="Coils"/>
    </source>
</evidence>
<keyword evidence="3" id="KW-1185">Reference proteome</keyword>
<organism evidence="2 3">
    <name type="scientific">Trichocoleus desertorum GB2-A4</name>
    <dbReference type="NCBI Taxonomy" id="2933944"/>
    <lineage>
        <taxon>Bacteria</taxon>
        <taxon>Bacillati</taxon>
        <taxon>Cyanobacteriota</taxon>
        <taxon>Cyanophyceae</taxon>
        <taxon>Leptolyngbyales</taxon>
        <taxon>Trichocoleusaceae</taxon>
        <taxon>Trichocoleus</taxon>
    </lineage>
</organism>
<feature type="coiled-coil region" evidence="1">
    <location>
        <begin position="88"/>
        <end position="115"/>
    </location>
</feature>
<evidence type="ECO:0000313" key="2">
    <source>
        <dbReference type="EMBL" id="MEP0815486.1"/>
    </source>
</evidence>
<reference evidence="2 3" key="1">
    <citation type="submission" date="2022-04" db="EMBL/GenBank/DDBJ databases">
        <title>Positive selection, recombination, and allopatry shape intraspecific diversity of widespread and dominant cyanobacteria.</title>
        <authorList>
            <person name="Wei J."/>
            <person name="Shu W."/>
            <person name="Hu C."/>
        </authorList>
    </citation>
    <scope>NUCLEOTIDE SEQUENCE [LARGE SCALE GENOMIC DNA]</scope>
    <source>
        <strain evidence="2 3">GB2-A4</strain>
    </source>
</reference>